<dbReference type="Pfam" id="PF13450">
    <property type="entry name" value="NAD_binding_8"/>
    <property type="match status" value="1"/>
</dbReference>
<dbReference type="EMBL" id="BMTP01000010">
    <property type="protein sequence ID" value="GGU47315.1"/>
    <property type="molecule type" value="Genomic_DNA"/>
</dbReference>
<evidence type="ECO:0000313" key="2">
    <source>
        <dbReference type="Proteomes" id="UP000636661"/>
    </source>
</evidence>
<dbReference type="SUPFAM" id="SSF51905">
    <property type="entry name" value="FAD/NAD(P)-binding domain"/>
    <property type="match status" value="1"/>
</dbReference>
<evidence type="ECO:0000313" key="1">
    <source>
        <dbReference type="EMBL" id="GGU47315.1"/>
    </source>
</evidence>
<dbReference type="AlphaFoldDB" id="A0A918I0C9"/>
<reference evidence="1" key="2">
    <citation type="submission" date="2020-09" db="EMBL/GenBank/DDBJ databases">
        <authorList>
            <person name="Sun Q."/>
            <person name="Ohkuma M."/>
        </authorList>
    </citation>
    <scope>NUCLEOTIDE SEQUENCE</scope>
    <source>
        <strain evidence="1">JCM 4391</strain>
    </source>
</reference>
<protein>
    <submittedName>
        <fullName evidence="1">Uncharacterized protein</fullName>
    </submittedName>
</protein>
<accession>A0A918I0C9</accession>
<keyword evidence="2" id="KW-1185">Reference proteome</keyword>
<name>A0A918I0C9_9ACTN</name>
<organism evidence="1 2">
    <name type="scientific">Streptomyces lavendofoliae</name>
    <dbReference type="NCBI Taxonomy" id="67314"/>
    <lineage>
        <taxon>Bacteria</taxon>
        <taxon>Bacillati</taxon>
        <taxon>Actinomycetota</taxon>
        <taxon>Actinomycetes</taxon>
        <taxon>Kitasatosporales</taxon>
        <taxon>Streptomycetaceae</taxon>
        <taxon>Streptomyces</taxon>
    </lineage>
</organism>
<comment type="caution">
    <text evidence="1">The sequence shown here is derived from an EMBL/GenBank/DDBJ whole genome shotgun (WGS) entry which is preliminary data.</text>
</comment>
<proteinExistence type="predicted"/>
<sequence>MTQQTDVVAGGGQAGLAAGHRLRRRGLDFIILDAAPAPGGAWQHLWDPLRLLSPAEHSSPARRRPS</sequence>
<dbReference type="Proteomes" id="UP000636661">
    <property type="component" value="Unassembled WGS sequence"/>
</dbReference>
<gene>
    <name evidence="1" type="ORF">GCM10010274_39570</name>
</gene>
<dbReference type="Gene3D" id="3.50.50.60">
    <property type="entry name" value="FAD/NAD(P)-binding domain"/>
    <property type="match status" value="1"/>
</dbReference>
<dbReference type="InterPro" id="IPR036188">
    <property type="entry name" value="FAD/NAD-bd_sf"/>
</dbReference>
<reference evidence="1" key="1">
    <citation type="journal article" date="2014" name="Int. J. Syst. Evol. Microbiol.">
        <title>Complete genome sequence of Corynebacterium casei LMG S-19264T (=DSM 44701T), isolated from a smear-ripened cheese.</title>
        <authorList>
            <consortium name="US DOE Joint Genome Institute (JGI-PGF)"/>
            <person name="Walter F."/>
            <person name="Albersmeier A."/>
            <person name="Kalinowski J."/>
            <person name="Ruckert C."/>
        </authorList>
    </citation>
    <scope>NUCLEOTIDE SEQUENCE</scope>
    <source>
        <strain evidence="1">JCM 4391</strain>
    </source>
</reference>